<dbReference type="Pfam" id="PF00687">
    <property type="entry name" value="Ribosomal_L1"/>
    <property type="match status" value="1"/>
</dbReference>
<accession>A0A8J4B5H2</accession>
<evidence type="ECO:0000256" key="3">
    <source>
        <dbReference type="ARBA" id="ARBA00023274"/>
    </source>
</evidence>
<dbReference type="GO" id="GO:0005840">
    <property type="term" value="C:ribosome"/>
    <property type="evidence" value="ECO:0007669"/>
    <property type="project" value="UniProtKB-KW"/>
</dbReference>
<dbReference type="InterPro" id="IPR028364">
    <property type="entry name" value="Ribosomal_uL1/biogenesis"/>
</dbReference>
<gene>
    <name evidence="6" type="ORF">Vafri_10028</name>
</gene>
<evidence type="ECO:0000256" key="1">
    <source>
        <dbReference type="ARBA" id="ARBA00010531"/>
    </source>
</evidence>
<feature type="region of interest" description="Disordered" evidence="5">
    <location>
        <begin position="428"/>
        <end position="458"/>
    </location>
</feature>
<comment type="caution">
    <text evidence="6">The sequence shown here is derived from an EMBL/GenBank/DDBJ whole genome shotgun (WGS) entry which is preliminary data.</text>
</comment>
<reference evidence="6" key="1">
    <citation type="journal article" date="2021" name="Proc. Natl. Acad. Sci. U.S.A.">
        <title>Three genomes in the algal genus Volvox reveal the fate of a haploid sex-determining region after a transition to homothallism.</title>
        <authorList>
            <person name="Yamamoto K."/>
            <person name="Hamaji T."/>
            <person name="Kawai-Toyooka H."/>
            <person name="Matsuzaki R."/>
            <person name="Takahashi F."/>
            <person name="Nishimura Y."/>
            <person name="Kawachi M."/>
            <person name="Noguchi H."/>
            <person name="Minakuchi Y."/>
            <person name="Umen J.G."/>
            <person name="Toyoda A."/>
            <person name="Nozaki H."/>
        </authorList>
    </citation>
    <scope>NUCLEOTIDE SEQUENCE</scope>
    <source>
        <strain evidence="6">NIES-3780</strain>
    </source>
</reference>
<dbReference type="EMBL" id="BNCO01000018">
    <property type="protein sequence ID" value="GIL54499.1"/>
    <property type="molecule type" value="Genomic_DNA"/>
</dbReference>
<comment type="similarity">
    <text evidence="1">Belongs to the universal ribosomal protein uL1 family.</text>
</comment>
<organism evidence="6 7">
    <name type="scientific">Volvox africanus</name>
    <dbReference type="NCBI Taxonomy" id="51714"/>
    <lineage>
        <taxon>Eukaryota</taxon>
        <taxon>Viridiplantae</taxon>
        <taxon>Chlorophyta</taxon>
        <taxon>core chlorophytes</taxon>
        <taxon>Chlorophyceae</taxon>
        <taxon>CS clade</taxon>
        <taxon>Chlamydomonadales</taxon>
        <taxon>Volvocaceae</taxon>
        <taxon>Volvox</taxon>
    </lineage>
</organism>
<dbReference type="Gene3D" id="3.30.190.20">
    <property type="match status" value="1"/>
</dbReference>
<dbReference type="PANTHER" id="PTHR36427">
    <property type="entry name" value="54S RIBOSOMAL PROTEIN L1, MITOCHONDRIAL"/>
    <property type="match status" value="1"/>
</dbReference>
<keyword evidence="3" id="KW-0687">Ribonucleoprotein</keyword>
<dbReference type="InterPro" id="IPR016095">
    <property type="entry name" value="Ribosomal_uL1_3-a/b-sand"/>
</dbReference>
<dbReference type="AlphaFoldDB" id="A0A8J4B5H2"/>
<proteinExistence type="inferred from homology"/>
<feature type="region of interest" description="Disordered" evidence="5">
    <location>
        <begin position="360"/>
        <end position="390"/>
    </location>
</feature>
<dbReference type="CDD" id="cd00403">
    <property type="entry name" value="Ribosomal_L1"/>
    <property type="match status" value="1"/>
</dbReference>
<dbReference type="SUPFAM" id="SSF56808">
    <property type="entry name" value="Ribosomal protein L1"/>
    <property type="match status" value="1"/>
</dbReference>
<dbReference type="Proteomes" id="UP000747399">
    <property type="component" value="Unassembled WGS sequence"/>
</dbReference>
<protein>
    <recommendedName>
        <fullName evidence="4">CL1</fullName>
    </recommendedName>
</protein>
<name>A0A8J4B5H2_9CHLO</name>
<evidence type="ECO:0000256" key="2">
    <source>
        <dbReference type="ARBA" id="ARBA00022980"/>
    </source>
</evidence>
<evidence type="ECO:0000256" key="5">
    <source>
        <dbReference type="SAM" id="MobiDB-lite"/>
    </source>
</evidence>
<dbReference type="FunFam" id="3.40.50.790:FF:000001">
    <property type="entry name" value="50S ribosomal protein L1"/>
    <property type="match status" value="1"/>
</dbReference>
<feature type="compositionally biased region" description="Low complexity" evidence="5">
    <location>
        <begin position="435"/>
        <end position="452"/>
    </location>
</feature>
<dbReference type="InterPro" id="IPR023674">
    <property type="entry name" value="Ribosomal_uL1-like"/>
</dbReference>
<keyword evidence="2" id="KW-0689">Ribosomal protein</keyword>
<dbReference type="PANTHER" id="PTHR36427:SF3">
    <property type="entry name" value="LARGE RIBOSOMAL SUBUNIT PROTEIN UL1M"/>
    <property type="match status" value="1"/>
</dbReference>
<keyword evidence="7" id="KW-1185">Reference proteome</keyword>
<evidence type="ECO:0000313" key="7">
    <source>
        <dbReference type="Proteomes" id="UP000747399"/>
    </source>
</evidence>
<evidence type="ECO:0000313" key="6">
    <source>
        <dbReference type="EMBL" id="GIL54499.1"/>
    </source>
</evidence>
<evidence type="ECO:0000256" key="4">
    <source>
        <dbReference type="ARBA" id="ARBA00082680"/>
    </source>
</evidence>
<dbReference type="Gene3D" id="3.40.50.790">
    <property type="match status" value="1"/>
</dbReference>
<dbReference type="GO" id="GO:1990904">
    <property type="term" value="C:ribonucleoprotein complex"/>
    <property type="evidence" value="ECO:0007669"/>
    <property type="project" value="UniProtKB-KW"/>
</dbReference>
<sequence length="458" mass="47846">MAGMLQRRACLTKSGSILWEHLSLKATANFEQIVHGDRCLSGATASSSSPAELLQLAIPARRETATVTISIGITGSNGLITSCRGFTNPTPSALTAWTFRGFSSAASAAVATSMPDPTSARSPTVDVVRSTNSIDASTGSTKFQAPWPWVDPSRPQILPVSLGKKQRQPLPLPEALSKLLGALAPGDRASNNLEVFIRFRLDPRRSDHLVRGSVVLPYGTGKAMQLVVFAKGADAEIARSEGVELIGDEELINAIVSSDGAAINFDRLIATPDFMRPLARAGKVLGPKGLMPNPKMGTLTTDVAGAIRDIRRGRLDYRLSREATVRAVLGRGSMTSEQLAANVGALVASLVENRPKALTGPAAATGAAGPAATAGGTAGAAAGATGAGPQAAAAPTFSMLERYFMTFILKTTHSPSVHISLESLVEAATKHRPTGQSGVQQQQQQQKGGAQEQRADKK</sequence>